<dbReference type="KEGG" id="ffa:FFWV33_11380"/>
<name>A0A2S1LED8_9FLAO</name>
<keyword evidence="1" id="KW-0732">Signal</keyword>
<dbReference type="OrthoDB" id="6057861at2"/>
<evidence type="ECO:0000256" key="1">
    <source>
        <dbReference type="SAM" id="SignalP"/>
    </source>
</evidence>
<dbReference type="RefSeq" id="WP_108741001.1">
    <property type="nucleotide sequence ID" value="NZ_CP020918.1"/>
</dbReference>
<keyword evidence="3" id="KW-1185">Reference proteome</keyword>
<evidence type="ECO:0000313" key="2">
    <source>
        <dbReference type="EMBL" id="AWG22069.1"/>
    </source>
</evidence>
<evidence type="ECO:0008006" key="4">
    <source>
        <dbReference type="Google" id="ProtNLM"/>
    </source>
</evidence>
<proteinExistence type="predicted"/>
<dbReference type="Proteomes" id="UP000244527">
    <property type="component" value="Chromosome"/>
</dbReference>
<feature type="chain" id="PRO_5015459194" description="PsbP C-terminal domain-containing protein" evidence="1">
    <location>
        <begin position="18"/>
        <end position="195"/>
    </location>
</feature>
<gene>
    <name evidence="2" type="ORF">FFWV33_11380</name>
</gene>
<dbReference type="EMBL" id="CP020918">
    <property type="protein sequence ID" value="AWG22069.1"/>
    <property type="molecule type" value="Genomic_DNA"/>
</dbReference>
<organism evidence="2 3">
    <name type="scientific">Flavobacterium faecale</name>
    <dbReference type="NCBI Taxonomy" id="1355330"/>
    <lineage>
        <taxon>Bacteria</taxon>
        <taxon>Pseudomonadati</taxon>
        <taxon>Bacteroidota</taxon>
        <taxon>Flavobacteriia</taxon>
        <taxon>Flavobacteriales</taxon>
        <taxon>Flavobacteriaceae</taxon>
        <taxon>Flavobacterium</taxon>
    </lineage>
</organism>
<feature type="signal peptide" evidence="1">
    <location>
        <begin position="1"/>
        <end position="17"/>
    </location>
</feature>
<accession>A0A2S1LED8</accession>
<dbReference type="AlphaFoldDB" id="A0A2S1LED8"/>
<reference evidence="2 3" key="1">
    <citation type="submission" date="2017-04" db="EMBL/GenBank/DDBJ databases">
        <title>Compelte genome sequence of WV33.</title>
        <authorList>
            <person name="Lee P.C."/>
        </authorList>
    </citation>
    <scope>NUCLEOTIDE SEQUENCE [LARGE SCALE GENOMIC DNA]</scope>
    <source>
        <strain evidence="2 3">WV33</strain>
    </source>
</reference>
<protein>
    <recommendedName>
        <fullName evidence="4">PsbP C-terminal domain-containing protein</fullName>
    </recommendedName>
</protein>
<evidence type="ECO:0000313" key="3">
    <source>
        <dbReference type="Proteomes" id="UP000244527"/>
    </source>
</evidence>
<sequence>MKKIALFLLFTSSFALLSFQQDTIVDFLHTGTILKFEDHNFHLAWSSHPNTTYYKQEYLRTSDNKFETYQKMLIVEAVQSDILVEQASNMKLNELEKLKKDNPLVQTNIEKANNQDEKVISFMLSGGHNVLEWNIYRYQQQKNDRGTFLVLYAYSYRNYFTKKEDIVKFLEYVKANNSKITNLVNSAAVPKIKVD</sequence>